<dbReference type="PROSITE" id="PS50006">
    <property type="entry name" value="FHA_DOMAIN"/>
    <property type="match status" value="1"/>
</dbReference>
<dbReference type="OrthoDB" id="310858at2759"/>
<accession>A0A1R2C4V1</accession>
<evidence type="ECO:0000259" key="1">
    <source>
        <dbReference type="PROSITE" id="PS50006"/>
    </source>
</evidence>
<reference evidence="2 3" key="1">
    <citation type="submission" date="2016-11" db="EMBL/GenBank/DDBJ databases">
        <title>The macronuclear genome of Stentor coeruleus: a giant cell with tiny introns.</title>
        <authorList>
            <person name="Slabodnick M."/>
            <person name="Ruby J.G."/>
            <person name="Reiff S.B."/>
            <person name="Swart E.C."/>
            <person name="Gosai S."/>
            <person name="Prabakaran S."/>
            <person name="Witkowska E."/>
            <person name="Larue G.E."/>
            <person name="Fisher S."/>
            <person name="Freeman R.M."/>
            <person name="Gunawardena J."/>
            <person name="Chu W."/>
            <person name="Stover N.A."/>
            <person name="Gregory B.D."/>
            <person name="Nowacki M."/>
            <person name="Derisi J."/>
            <person name="Roy S.W."/>
            <person name="Marshall W.F."/>
            <person name="Sood P."/>
        </authorList>
    </citation>
    <scope>NUCLEOTIDE SEQUENCE [LARGE SCALE GENOMIC DNA]</scope>
    <source>
        <strain evidence="2">WM001</strain>
    </source>
</reference>
<proteinExistence type="predicted"/>
<dbReference type="InterPro" id="IPR000253">
    <property type="entry name" value="FHA_dom"/>
</dbReference>
<comment type="caution">
    <text evidence="2">The sequence shown here is derived from an EMBL/GenBank/DDBJ whole genome shotgun (WGS) entry which is preliminary data.</text>
</comment>
<evidence type="ECO:0000313" key="2">
    <source>
        <dbReference type="EMBL" id="OMJ83999.1"/>
    </source>
</evidence>
<protein>
    <recommendedName>
        <fullName evidence="1">FHA domain-containing protein</fullName>
    </recommendedName>
</protein>
<dbReference type="Gene3D" id="2.60.200.20">
    <property type="match status" value="1"/>
</dbReference>
<dbReference type="InterPro" id="IPR008984">
    <property type="entry name" value="SMAD_FHA_dom_sf"/>
</dbReference>
<keyword evidence="3" id="KW-1185">Reference proteome</keyword>
<dbReference type="SUPFAM" id="SSF49879">
    <property type="entry name" value="SMAD/FHA domain"/>
    <property type="match status" value="1"/>
</dbReference>
<dbReference type="AlphaFoldDB" id="A0A1R2C4V1"/>
<dbReference type="CDD" id="cd00060">
    <property type="entry name" value="FHA"/>
    <property type="match status" value="1"/>
</dbReference>
<gene>
    <name evidence="2" type="ORF">SteCoe_14989</name>
</gene>
<evidence type="ECO:0000313" key="3">
    <source>
        <dbReference type="Proteomes" id="UP000187209"/>
    </source>
</evidence>
<feature type="domain" description="FHA" evidence="1">
    <location>
        <begin position="223"/>
        <end position="274"/>
    </location>
</feature>
<dbReference type="Proteomes" id="UP000187209">
    <property type="component" value="Unassembled WGS sequence"/>
</dbReference>
<dbReference type="Pfam" id="PF00498">
    <property type="entry name" value="FHA"/>
    <property type="match status" value="1"/>
</dbReference>
<name>A0A1R2C4V1_9CILI</name>
<dbReference type="EMBL" id="MPUH01000284">
    <property type="protein sequence ID" value="OMJ83999.1"/>
    <property type="molecule type" value="Genomic_DNA"/>
</dbReference>
<sequence>MGNRMFGCCDEGLNIKHQELNVNPLTSRQGLNTSQFSSEILSSFMRESCEFKMTDLGQRRLALSALKDFKTLKLRIVNSGMLDKDKILNIRPSGLEQSKRRADDGYVFFGCKKKLRNVIVNDFVVPLRDPELNETHRGKHFVIYYRIDKNSYWIRDLCVGFGVFVRLDYTLLLKDSMLFNIGESFLVVHFKNTQNFSEISIRVFGAGVSGESKTFNSMQDENILIGRNAASHIKISDQMLSKVQCTIFYTCTSGWMLVDGDLNNNRCSTNGTWMYLNEDFEIYNGMIFKTNQSLFEAKIE</sequence>
<organism evidence="2 3">
    <name type="scientific">Stentor coeruleus</name>
    <dbReference type="NCBI Taxonomy" id="5963"/>
    <lineage>
        <taxon>Eukaryota</taxon>
        <taxon>Sar</taxon>
        <taxon>Alveolata</taxon>
        <taxon>Ciliophora</taxon>
        <taxon>Postciliodesmatophora</taxon>
        <taxon>Heterotrichea</taxon>
        <taxon>Heterotrichida</taxon>
        <taxon>Stentoridae</taxon>
        <taxon>Stentor</taxon>
    </lineage>
</organism>